<feature type="region of interest" description="Disordered" evidence="4">
    <location>
        <begin position="297"/>
        <end position="362"/>
    </location>
</feature>
<dbReference type="STRING" id="307507.A0A2V0P2W8"/>
<feature type="region of interest" description="Disordered" evidence="4">
    <location>
        <begin position="852"/>
        <end position="890"/>
    </location>
</feature>
<evidence type="ECO:0000259" key="5">
    <source>
        <dbReference type="Pfam" id="PF12333"/>
    </source>
</evidence>
<proteinExistence type="inferred from homology"/>
<dbReference type="EMBL" id="BDRX01000039">
    <property type="protein sequence ID" value="GBF93242.1"/>
    <property type="molecule type" value="Genomic_DNA"/>
</dbReference>
<dbReference type="Gene3D" id="1.25.10.10">
    <property type="entry name" value="Leucine-rich Repeat Variant"/>
    <property type="match status" value="1"/>
</dbReference>
<keyword evidence="3" id="KW-0539">Nucleus</keyword>
<feature type="region of interest" description="Disordered" evidence="4">
    <location>
        <begin position="711"/>
        <end position="773"/>
    </location>
</feature>
<feature type="domain" description="Pre-rRNA-processing protein Ipi1 N-terminal" evidence="5">
    <location>
        <begin position="144"/>
        <end position="209"/>
    </location>
</feature>
<evidence type="ECO:0000256" key="2">
    <source>
        <dbReference type="ARBA" id="ARBA00006427"/>
    </source>
</evidence>
<dbReference type="Proteomes" id="UP000247498">
    <property type="component" value="Unassembled WGS sequence"/>
</dbReference>
<feature type="compositionally biased region" description="Low complexity" evidence="4">
    <location>
        <begin position="297"/>
        <end position="322"/>
    </location>
</feature>
<name>A0A2V0P2W8_9CHLO</name>
<sequence length="1187" mass="117455">MGGQKGKRKGGNAGVGVDFKKVKHKVGKKLPKAQNDTRTDFQAKAIHLPSQSLAADKGAAVVSERNLTTTELLIQTAHHSERVRKDALQGLQQLLSDHPAEARRHAAALLERAAARLSDGDGGVRDALLAMLRGAALPALGPAVLAPFLPMLMAHLEAAMTHLEGAVRLDALRALEALSEASPASFAPPASGLLAPVLCHFATLLSPAHRGRSVKAQALAGLARVVASLRRFLEAVLPDRPADAGSGGGGGSRAGGEGDAAAAVAPLMAHRCEWAPRPEALGPAQLLAIYTAPVPGQRAQHGQQAQAQAQLQKRPPQQQQQQPKPPKAVSKKRKLHIEPGTAQDELGPPAKAAPGPGPAAPPAAAAAAAAAAAPAVLRGAGLAAAQEAALQVIAALASCWRECAPATLSTAPEQEAAQALVDILRCASALLRGLSMLPGDPGLAADGAGAGAARRAELAGAAAAALLPALVPSFPATAPGARPTAAVAELVASFNVCGAQLLGSFMAAGVAWPARPERAAPVELVWCGTLLRYIQGVLLTGTAVPPADALTAELQPSEGGAAAAAGAAAVVLPLLRTVDRLLPRLAPSDRAALLSGVGALAAARQSGGGRGQSGGGAVRDACLRLQRDLLLRHLRDGGGDAAAAADMAAWLRAAPKALWGLGDRAPGCSEALLSMLYHAARLAPPGSPLLEALAEAQPQIAPLLATALPPQPAAAGGGGGGGGASGTSGKKASKQHKQQQQQQQGGPSGGGSGSSGGGGGAMPVLVGPLSRLPPRARDTGADLISLLSPLQPALVRSVALAVRLTAYPDSFVERLLDGVLSNARGAMGAESYLQLLATLLCPPAGAPLVAAGGGGGGPAGGRKQQRGGGGTSGGPAAGGGTADGEGAGPRRLDAGYERHLVVADCVCRWLQRYGPPAELAGLLADCLCDQWGEHTAHREAARRAQAQGPAAAEAVAAADEGVRCVAYSLVSVCAAALGTWSPQRLAGAAAAGAAAGAQQAAEGDGGPPLPPRLEASLPEALAELLHAAASEAAARTSEAAADGEQGAAAGAAAGDGAALAAGAAAAAAVGRWFAALLLEPAPRLALPFLDAAASRALGGGGGTGGTGSGAATAAADALSLAAAAEAAHAALTARPLQPWWLALEAPARALSGRLAGAAAALQEVSGDARCVARCERLSAAMEGLFAR</sequence>
<evidence type="ECO:0000256" key="3">
    <source>
        <dbReference type="ARBA" id="ARBA00023242"/>
    </source>
</evidence>
<feature type="compositionally biased region" description="Basic residues" evidence="4">
    <location>
        <begin position="21"/>
        <end position="31"/>
    </location>
</feature>
<comment type="caution">
    <text evidence="6">The sequence shown here is derived from an EMBL/GenBank/DDBJ whole genome shotgun (WGS) entry which is preliminary data.</text>
</comment>
<organism evidence="6 7">
    <name type="scientific">Raphidocelis subcapitata</name>
    <dbReference type="NCBI Taxonomy" id="307507"/>
    <lineage>
        <taxon>Eukaryota</taxon>
        <taxon>Viridiplantae</taxon>
        <taxon>Chlorophyta</taxon>
        <taxon>core chlorophytes</taxon>
        <taxon>Chlorophyceae</taxon>
        <taxon>CS clade</taxon>
        <taxon>Sphaeropleales</taxon>
        <taxon>Selenastraceae</taxon>
        <taxon>Raphidocelis</taxon>
    </lineage>
</organism>
<dbReference type="InterPro" id="IPR016024">
    <property type="entry name" value="ARM-type_fold"/>
</dbReference>
<dbReference type="InterPro" id="IPR024679">
    <property type="entry name" value="Ipi1_N"/>
</dbReference>
<feature type="compositionally biased region" description="Gly residues" evidence="4">
    <location>
        <begin position="746"/>
        <end position="761"/>
    </location>
</feature>
<feature type="compositionally biased region" description="Gly residues" evidence="4">
    <location>
        <begin position="715"/>
        <end position="726"/>
    </location>
</feature>
<reference evidence="6 7" key="1">
    <citation type="journal article" date="2018" name="Sci. Rep.">
        <title>Raphidocelis subcapitata (=Pseudokirchneriella subcapitata) provides an insight into genome evolution and environmental adaptations in the Sphaeropleales.</title>
        <authorList>
            <person name="Suzuki S."/>
            <person name="Yamaguchi H."/>
            <person name="Nakajima N."/>
            <person name="Kawachi M."/>
        </authorList>
    </citation>
    <scope>NUCLEOTIDE SEQUENCE [LARGE SCALE GENOMIC DNA]</scope>
    <source>
        <strain evidence="6 7">NIES-35</strain>
    </source>
</reference>
<comment type="subcellular location">
    <subcellularLocation>
        <location evidence="1">Nucleus</location>
    </subcellularLocation>
</comment>
<feature type="compositionally biased region" description="Gly residues" evidence="4">
    <location>
        <begin position="245"/>
        <end position="258"/>
    </location>
</feature>
<dbReference type="PANTHER" id="PTHR16056:SF2">
    <property type="entry name" value="TESTIS-EXPRESSED PROTEIN 10"/>
    <property type="match status" value="1"/>
</dbReference>
<evidence type="ECO:0000256" key="4">
    <source>
        <dbReference type="SAM" id="MobiDB-lite"/>
    </source>
</evidence>
<dbReference type="SUPFAM" id="SSF48371">
    <property type="entry name" value="ARM repeat"/>
    <property type="match status" value="1"/>
</dbReference>
<dbReference type="InterPro" id="IPR011989">
    <property type="entry name" value="ARM-like"/>
</dbReference>
<dbReference type="Pfam" id="PF12333">
    <property type="entry name" value="Ipi1_N"/>
    <property type="match status" value="1"/>
</dbReference>
<evidence type="ECO:0000313" key="6">
    <source>
        <dbReference type="EMBL" id="GBF93242.1"/>
    </source>
</evidence>
<comment type="similarity">
    <text evidence="2">Belongs to the IPI1/TEX10 family.</text>
</comment>
<accession>A0A2V0P2W8</accession>
<keyword evidence="7" id="KW-1185">Reference proteome</keyword>
<protein>
    <recommendedName>
        <fullName evidence="5">Pre-rRNA-processing protein Ipi1 N-terminal domain-containing protein</fullName>
    </recommendedName>
</protein>
<evidence type="ECO:0000313" key="7">
    <source>
        <dbReference type="Proteomes" id="UP000247498"/>
    </source>
</evidence>
<dbReference type="InParanoid" id="A0A2V0P2W8"/>
<feature type="region of interest" description="Disordered" evidence="4">
    <location>
        <begin position="1"/>
        <end position="31"/>
    </location>
</feature>
<dbReference type="GO" id="GO:0005634">
    <property type="term" value="C:nucleus"/>
    <property type="evidence" value="ECO:0007669"/>
    <property type="project" value="UniProtKB-SubCell"/>
</dbReference>
<dbReference type="OrthoDB" id="361362at2759"/>
<dbReference type="PANTHER" id="PTHR16056">
    <property type="entry name" value="REGULATOR OF MICROTUBULE DYNAMICS PROTEIN"/>
    <property type="match status" value="1"/>
</dbReference>
<evidence type="ECO:0000256" key="1">
    <source>
        <dbReference type="ARBA" id="ARBA00004123"/>
    </source>
</evidence>
<feature type="region of interest" description="Disordered" evidence="4">
    <location>
        <begin position="239"/>
        <end position="258"/>
    </location>
</feature>
<feature type="compositionally biased region" description="Basic residues" evidence="4">
    <location>
        <begin position="1"/>
        <end position="10"/>
    </location>
</feature>
<feature type="compositionally biased region" description="Gly residues" evidence="4">
    <location>
        <begin position="852"/>
        <end position="887"/>
    </location>
</feature>
<gene>
    <name evidence="6" type="ORF">Rsub_05974</name>
</gene>
<dbReference type="AlphaFoldDB" id="A0A2V0P2W8"/>